<keyword evidence="1" id="KW-0378">Hydrolase</keyword>
<dbReference type="SUPFAM" id="SSF49785">
    <property type="entry name" value="Galactose-binding domain-like"/>
    <property type="match status" value="1"/>
</dbReference>
<evidence type="ECO:0000256" key="1">
    <source>
        <dbReference type="ARBA" id="ARBA00022801"/>
    </source>
</evidence>
<sequence>MVVLNLFRLEGIILPGIFYRVIIGAVQLYIKRRERVYDSNTTFREIENEWITMSDGCKLAAKIWLPEGADEKTVPAVLEYIPYRKRDFKAIRDSKIHRYFAQKGYAAIRVDLRGSGDSNGVLEDEYLPQELNDGIEIIEWIASQPWCTGNVGMIGISWGGFNALQIAAKDTPHLKAIITVSSSDDRYADDVHYMGGCLLTDNLSWASTMFSYNSLPPDPAIVGDKWKEMWLDRLEGSGLWLKKWLQHQRRDEYWKHASVAENYEAISCPVFAVSGWADGYSNTVFRLMENLQVPRKALVGGWGHKYPNFGGEGIGIDFLREATRWWDRWLKKIDNGVDKEPMLRLWMQDSVSPLISSCPGRWIAENNWPSANIENQEFLLSKGRIHLEEDEIKNEDMRIRSPLSVGLFAGKWYSYSESTDLPHDQSEEDGGALVFDTPELEEDIEIVGSPEVELELESDQPIAMIALRLNDVCREGTSTRVTYGLLNLTHRDGNENPAVLEVGNTYRICIKMNYVAQNFPAGNKIRLSISTSYWPFAWPSPEPAALTIKSKGKLILPVRPKSKEDDKLPDLGEPILSEPIRSTLLEPAKREWTVQHNLATNEVKQQIINNDAFLRLEDINLEIRKETTEVYSYLNNNYDTVRGEVESTRSLARGNWKIKTLTRTVLTSTPTHFQIRAILDAYEGDTRIFSKSWDDLILRDMI</sequence>
<dbReference type="InterPro" id="IPR029058">
    <property type="entry name" value="AB_hydrolase_fold"/>
</dbReference>
<dbReference type="GO" id="GO:0008239">
    <property type="term" value="F:dipeptidyl-peptidase activity"/>
    <property type="evidence" value="ECO:0007669"/>
    <property type="project" value="InterPro"/>
</dbReference>
<dbReference type="InterPro" id="IPR050585">
    <property type="entry name" value="Xaa-Pro_dipeptidyl-ppase/CocE"/>
</dbReference>
<protein>
    <submittedName>
        <fullName evidence="3">Peptidase S15</fullName>
    </submittedName>
</protein>
<reference evidence="3 4" key="1">
    <citation type="submission" date="2010-03" db="EMBL/GenBank/DDBJ databases">
        <title>The complete genome of Methanohalophilus mahii DSM 5219.</title>
        <authorList>
            <consortium name="US DOE Joint Genome Institute (JGI-PGF)"/>
            <person name="Lucas S."/>
            <person name="Copeland A."/>
            <person name="Lapidus A."/>
            <person name="Glavina del Rio T."/>
            <person name="Dalin E."/>
            <person name="Tice H."/>
            <person name="Bruce D."/>
            <person name="Goodwin L."/>
            <person name="Pitluck S."/>
            <person name="Kyrpides N."/>
            <person name="Mavromatis K."/>
            <person name="Ivanova N."/>
            <person name="Lykidis A."/>
            <person name="Saunders E."/>
            <person name="Brettin T."/>
            <person name="Detter J.C."/>
            <person name="Han C."/>
            <person name="Land M."/>
            <person name="Hauser L."/>
            <person name="Markowitz V."/>
            <person name="Cheng J.-F."/>
            <person name="Hugenholtz P."/>
            <person name="Woyke T."/>
            <person name="Wu D."/>
            <person name="Spring S."/>
            <person name="Schneider S."/>
            <person name="Schroeder M."/>
            <person name="Klenk H.-P."/>
            <person name="Eisen J.A."/>
        </authorList>
    </citation>
    <scope>NUCLEOTIDE SEQUENCE [LARGE SCALE GENOMIC DNA]</scope>
    <source>
        <strain evidence="4">ATCC 35705 / DSM 5219 / SLP</strain>
    </source>
</reference>
<evidence type="ECO:0000259" key="2">
    <source>
        <dbReference type="SMART" id="SM00939"/>
    </source>
</evidence>
<dbReference type="SMART" id="SM00939">
    <property type="entry name" value="PepX_C"/>
    <property type="match status" value="1"/>
</dbReference>
<feature type="domain" description="Xaa-Pro dipeptidyl-peptidase C-terminal" evidence="2">
    <location>
        <begin position="323"/>
        <end position="577"/>
    </location>
</feature>
<dbReference type="InterPro" id="IPR008979">
    <property type="entry name" value="Galactose-bd-like_sf"/>
</dbReference>
<dbReference type="InterPro" id="IPR005674">
    <property type="entry name" value="CocE/Ser_esterase"/>
</dbReference>
<gene>
    <name evidence="3" type="ordered locus">Mmah_0998</name>
</gene>
<dbReference type="AlphaFoldDB" id="D5EBG6"/>
<dbReference type="PANTHER" id="PTHR43056:SF10">
    <property type="entry name" value="COCE_NOND FAMILY, PUTATIVE (AFU_ORTHOLOGUE AFUA_7G00600)-RELATED"/>
    <property type="match status" value="1"/>
</dbReference>
<evidence type="ECO:0000313" key="4">
    <source>
        <dbReference type="Proteomes" id="UP000001059"/>
    </source>
</evidence>
<dbReference type="PANTHER" id="PTHR43056">
    <property type="entry name" value="PEPTIDASE S9 PROLYL OLIGOPEPTIDASE"/>
    <property type="match status" value="1"/>
</dbReference>
<dbReference type="Proteomes" id="UP000001059">
    <property type="component" value="Chromosome"/>
</dbReference>
<organism evidence="3 4">
    <name type="scientific">Methanohalophilus mahii (strain ATCC 35705 / DSM 5219 / SLP)</name>
    <dbReference type="NCBI Taxonomy" id="547558"/>
    <lineage>
        <taxon>Archaea</taxon>
        <taxon>Methanobacteriati</taxon>
        <taxon>Methanobacteriota</taxon>
        <taxon>Stenosarchaea group</taxon>
        <taxon>Methanomicrobia</taxon>
        <taxon>Methanosarcinales</taxon>
        <taxon>Methanosarcinaceae</taxon>
        <taxon>Methanohalophilus</taxon>
    </lineage>
</organism>
<accession>D5EBG6</accession>
<dbReference type="Pfam" id="PF08530">
    <property type="entry name" value="PepX_C"/>
    <property type="match status" value="1"/>
</dbReference>
<dbReference type="Gene3D" id="2.60.120.260">
    <property type="entry name" value="Galactose-binding domain-like"/>
    <property type="match status" value="1"/>
</dbReference>
<dbReference type="STRING" id="547558.Mmah_0998"/>
<keyword evidence="4" id="KW-1185">Reference proteome</keyword>
<dbReference type="NCBIfam" id="TIGR00976">
    <property type="entry name" value="CocE_NonD"/>
    <property type="match status" value="1"/>
</dbReference>
<proteinExistence type="predicted"/>
<dbReference type="InterPro" id="IPR013736">
    <property type="entry name" value="Xaa-Pro_dipept_C"/>
</dbReference>
<dbReference type="KEGG" id="mmh:Mmah_0998"/>
<dbReference type="Gene3D" id="3.40.50.1820">
    <property type="entry name" value="alpha/beta hydrolase"/>
    <property type="match status" value="1"/>
</dbReference>
<dbReference type="EMBL" id="CP001994">
    <property type="protein sequence ID" value="ADE36517.1"/>
    <property type="molecule type" value="Genomic_DNA"/>
</dbReference>
<name>D5EBG6_METMS</name>
<dbReference type="SUPFAM" id="SSF53474">
    <property type="entry name" value="alpha/beta-Hydrolases"/>
    <property type="match status" value="1"/>
</dbReference>
<dbReference type="InterPro" id="IPR000383">
    <property type="entry name" value="Xaa-Pro-like_dom"/>
</dbReference>
<dbReference type="HOGENOM" id="CLU_015590_4_0_2"/>
<evidence type="ECO:0000313" key="3">
    <source>
        <dbReference type="EMBL" id="ADE36517.1"/>
    </source>
</evidence>
<dbReference type="Pfam" id="PF02129">
    <property type="entry name" value="Peptidase_S15"/>
    <property type="match status" value="1"/>
</dbReference>